<dbReference type="KEGG" id="smo:SELMODRAFT_422071"/>
<name>D8SH88_SELML</name>
<dbReference type="InterPro" id="IPR019734">
    <property type="entry name" value="TPR_rpt"/>
</dbReference>
<keyword evidence="4" id="KW-0539">Nucleus</keyword>
<comment type="subcellular location">
    <subcellularLocation>
        <location evidence="1">Nucleus</location>
    </subcellularLocation>
</comment>
<protein>
    <submittedName>
        <fullName evidence="6">Uncharacterized protein</fullName>
    </submittedName>
</protein>
<dbReference type="PANTHER" id="PTHR21277">
    <property type="entry name" value="TRANSCRIPTIONAL ADAPTER 1"/>
    <property type="match status" value="1"/>
</dbReference>
<dbReference type="SUPFAM" id="SSF48452">
    <property type="entry name" value="TPR-like"/>
    <property type="match status" value="2"/>
</dbReference>
<evidence type="ECO:0000313" key="7">
    <source>
        <dbReference type="Proteomes" id="UP000001514"/>
    </source>
</evidence>
<dbReference type="SMART" id="SM00028">
    <property type="entry name" value="TPR"/>
    <property type="match status" value="4"/>
</dbReference>
<dbReference type="EMBL" id="GL377619">
    <property type="protein sequence ID" value="EFJ16337.1"/>
    <property type="molecule type" value="Genomic_DNA"/>
</dbReference>
<dbReference type="HOGENOM" id="CLU_396090_0_0_1"/>
<dbReference type="Gramene" id="EFJ16337">
    <property type="protein sequence ID" value="EFJ16337"/>
    <property type="gene ID" value="SELMODRAFT_422071"/>
</dbReference>
<dbReference type="GO" id="GO:0005634">
    <property type="term" value="C:nucleus"/>
    <property type="evidence" value="ECO:0007669"/>
    <property type="project" value="UniProtKB-SubCell"/>
</dbReference>
<dbReference type="AlphaFoldDB" id="D8SH88"/>
<dbReference type="InParanoid" id="D8SH88"/>
<evidence type="ECO:0000256" key="1">
    <source>
        <dbReference type="ARBA" id="ARBA00004123"/>
    </source>
</evidence>
<dbReference type="CDD" id="cd22933">
    <property type="entry name" value="HFD_HFI1"/>
    <property type="match status" value="1"/>
</dbReference>
<dbReference type="PANTHER" id="PTHR21277:SF5">
    <property type="entry name" value="TRANSCRIPTIONAL ADAPTER 1"/>
    <property type="match status" value="1"/>
</dbReference>
<feature type="compositionally biased region" description="Basic and acidic residues" evidence="5">
    <location>
        <begin position="514"/>
        <end position="525"/>
    </location>
</feature>
<dbReference type="InterPro" id="IPR024738">
    <property type="entry name" value="Hfi1/Tada1"/>
</dbReference>
<dbReference type="InterPro" id="IPR011990">
    <property type="entry name" value="TPR-like_helical_dom_sf"/>
</dbReference>
<dbReference type="GO" id="GO:0003713">
    <property type="term" value="F:transcription coactivator activity"/>
    <property type="evidence" value="ECO:0000318"/>
    <property type="project" value="GO_Central"/>
</dbReference>
<dbReference type="eggNOG" id="KOG0548">
    <property type="taxonomic scope" value="Eukaryota"/>
</dbReference>
<accession>D8SH88</accession>
<organism evidence="7">
    <name type="scientific">Selaginella moellendorffii</name>
    <name type="common">Spikemoss</name>
    <dbReference type="NCBI Taxonomy" id="88036"/>
    <lineage>
        <taxon>Eukaryota</taxon>
        <taxon>Viridiplantae</taxon>
        <taxon>Streptophyta</taxon>
        <taxon>Embryophyta</taxon>
        <taxon>Tracheophyta</taxon>
        <taxon>Lycopodiopsida</taxon>
        <taxon>Selaginellales</taxon>
        <taxon>Selaginellaceae</taxon>
        <taxon>Selaginella</taxon>
    </lineage>
</organism>
<reference evidence="6 7" key="1">
    <citation type="journal article" date="2011" name="Science">
        <title>The Selaginella genome identifies genetic changes associated with the evolution of vascular plants.</title>
        <authorList>
            <person name="Banks J.A."/>
            <person name="Nishiyama T."/>
            <person name="Hasebe M."/>
            <person name="Bowman J.L."/>
            <person name="Gribskov M."/>
            <person name="dePamphilis C."/>
            <person name="Albert V.A."/>
            <person name="Aono N."/>
            <person name="Aoyama T."/>
            <person name="Ambrose B.A."/>
            <person name="Ashton N.W."/>
            <person name="Axtell M.J."/>
            <person name="Barker E."/>
            <person name="Barker M.S."/>
            <person name="Bennetzen J.L."/>
            <person name="Bonawitz N.D."/>
            <person name="Chapple C."/>
            <person name="Cheng C."/>
            <person name="Correa L.G."/>
            <person name="Dacre M."/>
            <person name="DeBarry J."/>
            <person name="Dreyer I."/>
            <person name="Elias M."/>
            <person name="Engstrom E.M."/>
            <person name="Estelle M."/>
            <person name="Feng L."/>
            <person name="Finet C."/>
            <person name="Floyd S.K."/>
            <person name="Frommer W.B."/>
            <person name="Fujita T."/>
            <person name="Gramzow L."/>
            <person name="Gutensohn M."/>
            <person name="Harholt J."/>
            <person name="Hattori M."/>
            <person name="Heyl A."/>
            <person name="Hirai T."/>
            <person name="Hiwatashi Y."/>
            <person name="Ishikawa M."/>
            <person name="Iwata M."/>
            <person name="Karol K.G."/>
            <person name="Koehler B."/>
            <person name="Kolukisaoglu U."/>
            <person name="Kubo M."/>
            <person name="Kurata T."/>
            <person name="Lalonde S."/>
            <person name="Li K."/>
            <person name="Li Y."/>
            <person name="Litt A."/>
            <person name="Lyons E."/>
            <person name="Manning G."/>
            <person name="Maruyama T."/>
            <person name="Michael T.P."/>
            <person name="Mikami K."/>
            <person name="Miyazaki S."/>
            <person name="Morinaga S."/>
            <person name="Murata T."/>
            <person name="Mueller-Roeber B."/>
            <person name="Nelson D.R."/>
            <person name="Obara M."/>
            <person name="Oguri Y."/>
            <person name="Olmstead R.G."/>
            <person name="Onodera N."/>
            <person name="Petersen B.L."/>
            <person name="Pils B."/>
            <person name="Prigge M."/>
            <person name="Rensing S.A."/>
            <person name="Riano-Pachon D.M."/>
            <person name="Roberts A.W."/>
            <person name="Sato Y."/>
            <person name="Scheller H.V."/>
            <person name="Schulz B."/>
            <person name="Schulz C."/>
            <person name="Shakirov E.V."/>
            <person name="Shibagaki N."/>
            <person name="Shinohara N."/>
            <person name="Shippen D.E."/>
            <person name="Soerensen I."/>
            <person name="Sotooka R."/>
            <person name="Sugimoto N."/>
            <person name="Sugita M."/>
            <person name="Sumikawa N."/>
            <person name="Tanurdzic M."/>
            <person name="Theissen G."/>
            <person name="Ulvskov P."/>
            <person name="Wakazuki S."/>
            <person name="Weng J.K."/>
            <person name="Willats W.W."/>
            <person name="Wipf D."/>
            <person name="Wolf P.G."/>
            <person name="Yang L."/>
            <person name="Zimmer A.D."/>
            <person name="Zhu Q."/>
            <person name="Mitros T."/>
            <person name="Hellsten U."/>
            <person name="Loque D."/>
            <person name="Otillar R."/>
            <person name="Salamov A."/>
            <person name="Schmutz J."/>
            <person name="Shapiro H."/>
            <person name="Lindquist E."/>
            <person name="Lucas S."/>
            <person name="Rokhsar D."/>
            <person name="Grigoriev I.V."/>
        </authorList>
    </citation>
    <scope>NUCLEOTIDE SEQUENCE [LARGE SCALE GENOMIC DNA]</scope>
</reference>
<keyword evidence="2" id="KW-0805">Transcription regulation</keyword>
<dbReference type="Gene3D" id="1.25.40.10">
    <property type="entry name" value="Tetratricopeptide repeat domain"/>
    <property type="match status" value="1"/>
</dbReference>
<dbReference type="Proteomes" id="UP000001514">
    <property type="component" value="Unassembled WGS sequence"/>
</dbReference>
<keyword evidence="3" id="KW-0804">Transcription</keyword>
<dbReference type="GO" id="GO:0006357">
    <property type="term" value="P:regulation of transcription by RNA polymerase II"/>
    <property type="evidence" value="ECO:0000318"/>
    <property type="project" value="GO_Central"/>
</dbReference>
<dbReference type="Pfam" id="PF13181">
    <property type="entry name" value="TPR_8"/>
    <property type="match status" value="1"/>
</dbReference>
<keyword evidence="7" id="KW-1185">Reference proteome</keyword>
<dbReference type="GO" id="GO:0000124">
    <property type="term" value="C:SAGA complex"/>
    <property type="evidence" value="ECO:0000318"/>
    <property type="project" value="GO_Central"/>
</dbReference>
<evidence type="ECO:0000256" key="2">
    <source>
        <dbReference type="ARBA" id="ARBA00023015"/>
    </source>
</evidence>
<sequence>MGNKDAVHNEILRLKRILFEKLTESTANAGIGLTNVSLTPAQELGQKMLVDGMPKAFVEFFELTTTLEPEPTNKEDEEAGIRFPIAEAQRTFKKKEVQSVLCGHLVAAERAARTGNNEKLFMALSGVGALFDKTCYFSTAVAYFVRALAAASNVTSTRNTFHVAQAKYNLGKIYWKVRNSGDAISCFEDCLGLASFINHGQLVVMAATELLECVRAAVACSNPVQGGEAKYNIGLVYGMLRETQNAVKYHNEYIDFSRKIRNKAGECKAHAAMSETYEAAGNISAAVHHLKAYLQAAAFLDPVTLAVGHCLLGSLYKRQGNRDESLEQFGKYFAIARQLKDPDLLDVSRVNIGIARELKPKRVSISQFMLGECSTYWSLLYSSRSMEARIDHTLGCIVEGDQALGPGSSNGGFARVALRGAKRVELPIQHWRINLIDLKSKLSKILGPSKEKEYCNIFSSFLSHRLSKAELDKRLLQTLGSKDSIVLHNQIVRAVLSNARCGQPPPRGGSLRPASDDPRKNKSDYHALPAAKRFKQSSGMAVLKVMEDEKEELDEDGEDNDEEEEEVQAPLGVPLCRQSVGGASQRSSSPVSVVSSAEMMIMEASELPDASSMQTRMTRFAAGLEVEHECANLVNHALDIHLKRLIKACIQTGRRRSSNHRISALDFRVAMENSRQLLGGNWPIHLETLSLLDHHY</sequence>
<gene>
    <name evidence="6" type="ORF">SELMODRAFT_422071</name>
</gene>
<evidence type="ECO:0000256" key="3">
    <source>
        <dbReference type="ARBA" id="ARBA00023163"/>
    </source>
</evidence>
<proteinExistence type="predicted"/>
<feature type="region of interest" description="Disordered" evidence="5">
    <location>
        <begin position="498"/>
        <end position="530"/>
    </location>
</feature>
<evidence type="ECO:0000313" key="6">
    <source>
        <dbReference type="EMBL" id="EFJ16337.1"/>
    </source>
</evidence>
<dbReference type="STRING" id="88036.D8SH88"/>
<dbReference type="Pfam" id="PF12767">
    <property type="entry name" value="SAGA-Tad1"/>
    <property type="match status" value="1"/>
</dbReference>
<evidence type="ECO:0000256" key="5">
    <source>
        <dbReference type="SAM" id="MobiDB-lite"/>
    </source>
</evidence>
<evidence type="ECO:0000256" key="4">
    <source>
        <dbReference type="ARBA" id="ARBA00023242"/>
    </source>
</evidence>